<evidence type="ECO:0000313" key="2">
    <source>
        <dbReference type="Proteomes" id="UP001233999"/>
    </source>
</evidence>
<accession>A0AAD8E2W4</accession>
<dbReference type="EMBL" id="JASPKZ010010282">
    <property type="protein sequence ID" value="KAJ9574512.1"/>
    <property type="molecule type" value="Genomic_DNA"/>
</dbReference>
<evidence type="ECO:0000313" key="1">
    <source>
        <dbReference type="EMBL" id="KAJ9574512.1"/>
    </source>
</evidence>
<keyword evidence="2" id="KW-1185">Reference proteome</keyword>
<feature type="non-terminal residue" evidence="1">
    <location>
        <position position="79"/>
    </location>
</feature>
<reference evidence="1" key="1">
    <citation type="journal article" date="2023" name="IScience">
        <title>Live-bearing cockroach genome reveals convergent evolutionary mechanisms linked to viviparity in insects and beyond.</title>
        <authorList>
            <person name="Fouks B."/>
            <person name="Harrison M.C."/>
            <person name="Mikhailova A.A."/>
            <person name="Marchal E."/>
            <person name="English S."/>
            <person name="Carruthers M."/>
            <person name="Jennings E.C."/>
            <person name="Chiamaka E.L."/>
            <person name="Frigard R.A."/>
            <person name="Pippel M."/>
            <person name="Attardo G.M."/>
            <person name="Benoit J.B."/>
            <person name="Bornberg-Bauer E."/>
            <person name="Tobe S.S."/>
        </authorList>
    </citation>
    <scope>NUCLEOTIDE SEQUENCE</scope>
    <source>
        <strain evidence="1">Stay&amp;Tobe</strain>
    </source>
</reference>
<dbReference type="Proteomes" id="UP001233999">
    <property type="component" value="Unassembled WGS sequence"/>
</dbReference>
<gene>
    <name evidence="1" type="ORF">L9F63_008320</name>
</gene>
<protein>
    <submittedName>
        <fullName evidence="1">Uncharacterized protein</fullName>
    </submittedName>
</protein>
<name>A0AAD8E2W4_DIPPU</name>
<comment type="caution">
    <text evidence="1">The sequence shown here is derived from an EMBL/GenBank/DDBJ whole genome shotgun (WGS) entry which is preliminary data.</text>
</comment>
<feature type="non-terminal residue" evidence="1">
    <location>
        <position position="1"/>
    </location>
</feature>
<sequence>TNFDSVTWLLMNTLGRLKCSFLLASRSQYREPHSANSNHSSISGECRPQILKVNSNVLPFIYAPHGNRTKITLSQELIK</sequence>
<dbReference type="AlphaFoldDB" id="A0AAD8E2W4"/>
<organism evidence="1 2">
    <name type="scientific">Diploptera punctata</name>
    <name type="common">Pacific beetle cockroach</name>
    <dbReference type="NCBI Taxonomy" id="6984"/>
    <lineage>
        <taxon>Eukaryota</taxon>
        <taxon>Metazoa</taxon>
        <taxon>Ecdysozoa</taxon>
        <taxon>Arthropoda</taxon>
        <taxon>Hexapoda</taxon>
        <taxon>Insecta</taxon>
        <taxon>Pterygota</taxon>
        <taxon>Neoptera</taxon>
        <taxon>Polyneoptera</taxon>
        <taxon>Dictyoptera</taxon>
        <taxon>Blattodea</taxon>
        <taxon>Blaberoidea</taxon>
        <taxon>Blaberidae</taxon>
        <taxon>Diplopterinae</taxon>
        <taxon>Diploptera</taxon>
    </lineage>
</organism>
<reference evidence="1" key="2">
    <citation type="submission" date="2023-05" db="EMBL/GenBank/DDBJ databases">
        <authorList>
            <person name="Fouks B."/>
        </authorList>
    </citation>
    <scope>NUCLEOTIDE SEQUENCE</scope>
    <source>
        <strain evidence="1">Stay&amp;Tobe</strain>
        <tissue evidence="1">Testes</tissue>
    </source>
</reference>
<proteinExistence type="predicted"/>